<dbReference type="RefSeq" id="WP_182845164.1">
    <property type="nucleotide sequence ID" value="NZ_BAAALP010000034.1"/>
</dbReference>
<evidence type="ECO:0000256" key="1">
    <source>
        <dbReference type="SAM" id="MobiDB-lite"/>
    </source>
</evidence>
<organism evidence="2 3">
    <name type="scientific">Actinomadura namibiensis</name>
    <dbReference type="NCBI Taxonomy" id="182080"/>
    <lineage>
        <taxon>Bacteria</taxon>
        <taxon>Bacillati</taxon>
        <taxon>Actinomycetota</taxon>
        <taxon>Actinomycetes</taxon>
        <taxon>Streptosporangiales</taxon>
        <taxon>Thermomonosporaceae</taxon>
        <taxon>Actinomadura</taxon>
    </lineage>
</organism>
<dbReference type="EMBL" id="JACJIA010000005">
    <property type="protein sequence ID" value="MBA8952959.1"/>
    <property type="molecule type" value="Genomic_DNA"/>
</dbReference>
<accession>A0A7W3LRI6</accession>
<protein>
    <submittedName>
        <fullName evidence="2">Uncharacterized protein</fullName>
    </submittedName>
</protein>
<comment type="caution">
    <text evidence="2">The sequence shown here is derived from an EMBL/GenBank/DDBJ whole genome shotgun (WGS) entry which is preliminary data.</text>
</comment>
<keyword evidence="3" id="KW-1185">Reference proteome</keyword>
<name>A0A7W3LRI6_ACTNM</name>
<dbReference type="Proteomes" id="UP000572680">
    <property type="component" value="Unassembled WGS sequence"/>
</dbReference>
<sequence>MHGDKGPRVTSGAVDLTFADHPTGDANPIPQDLFHEVTDLHTEPGATLTLMMATGPGIRGSWGYLNPDTGHIDPAPRPSDTFRRAWRSLNPHLT</sequence>
<reference evidence="2 3" key="1">
    <citation type="submission" date="2020-08" db="EMBL/GenBank/DDBJ databases">
        <title>Genomic Encyclopedia of Type Strains, Phase IV (KMG-IV): sequencing the most valuable type-strain genomes for metagenomic binning, comparative biology and taxonomic classification.</title>
        <authorList>
            <person name="Goeker M."/>
        </authorList>
    </citation>
    <scope>NUCLEOTIDE SEQUENCE [LARGE SCALE GENOMIC DNA]</scope>
    <source>
        <strain evidence="2 3">DSM 44197</strain>
    </source>
</reference>
<evidence type="ECO:0000313" key="3">
    <source>
        <dbReference type="Proteomes" id="UP000572680"/>
    </source>
</evidence>
<evidence type="ECO:0000313" key="2">
    <source>
        <dbReference type="EMBL" id="MBA8952959.1"/>
    </source>
</evidence>
<dbReference type="AlphaFoldDB" id="A0A7W3LRI6"/>
<proteinExistence type="predicted"/>
<gene>
    <name evidence="2" type="ORF">HNR61_004605</name>
</gene>
<feature type="region of interest" description="Disordered" evidence="1">
    <location>
        <begin position="1"/>
        <end position="29"/>
    </location>
</feature>